<accession>A0A2U1T7F2</accession>
<sequence>MQLSDSLSQQLAQKFGQPTDDEDASSSSGAPQTMLGKVALRVEKLCGFPAADLRREHTADDVGLGSLGRIELAVRLEQELKVRIDDRVVEDLATFGELADYLEELTGETSA</sequence>
<evidence type="ECO:0000259" key="4">
    <source>
        <dbReference type="PROSITE" id="PS50075"/>
    </source>
</evidence>
<dbReference type="OrthoDB" id="4409886at2"/>
<dbReference type="SUPFAM" id="SSF47336">
    <property type="entry name" value="ACP-like"/>
    <property type="match status" value="1"/>
</dbReference>
<proteinExistence type="predicted"/>
<comment type="caution">
    <text evidence="5">The sequence shown here is derived from an EMBL/GenBank/DDBJ whole genome shotgun (WGS) entry which is preliminary data.</text>
</comment>
<dbReference type="KEGG" id="cyz:C3B44_03265"/>
<dbReference type="PROSITE" id="PS50075">
    <property type="entry name" value="CARRIER"/>
    <property type="match status" value="1"/>
</dbReference>
<keyword evidence="1" id="KW-0596">Phosphopantetheine</keyword>
<keyword evidence="6" id="KW-1185">Reference proteome</keyword>
<dbReference type="EMBL" id="QEEZ01000007">
    <property type="protein sequence ID" value="PWC01936.1"/>
    <property type="molecule type" value="Genomic_DNA"/>
</dbReference>
<name>A0A2U1T7F2_9CORY</name>
<dbReference type="Gene3D" id="1.10.1200.10">
    <property type="entry name" value="ACP-like"/>
    <property type="match status" value="1"/>
</dbReference>
<dbReference type="SMART" id="SM00823">
    <property type="entry name" value="PKS_PP"/>
    <property type="match status" value="1"/>
</dbReference>
<feature type="region of interest" description="Disordered" evidence="3">
    <location>
        <begin position="1"/>
        <end position="32"/>
    </location>
</feature>
<feature type="compositionally biased region" description="Low complexity" evidence="3">
    <location>
        <begin position="1"/>
        <end position="11"/>
    </location>
</feature>
<dbReference type="GO" id="GO:0031177">
    <property type="term" value="F:phosphopantetheine binding"/>
    <property type="evidence" value="ECO:0007669"/>
    <property type="project" value="InterPro"/>
</dbReference>
<dbReference type="InterPro" id="IPR036736">
    <property type="entry name" value="ACP-like_sf"/>
</dbReference>
<evidence type="ECO:0000313" key="5">
    <source>
        <dbReference type="EMBL" id="PWC01936.1"/>
    </source>
</evidence>
<dbReference type="RefSeq" id="WP_108431111.1">
    <property type="nucleotide sequence ID" value="NZ_CP026947.1"/>
</dbReference>
<reference evidence="6" key="1">
    <citation type="submission" date="2018-04" db="EMBL/GenBank/DDBJ databases">
        <authorList>
            <person name="Liu S."/>
            <person name="Wang Z."/>
            <person name="Li J."/>
        </authorList>
    </citation>
    <scope>NUCLEOTIDE SEQUENCE [LARGE SCALE GENOMIC DNA]</scope>
    <source>
        <strain evidence="6">2189</strain>
    </source>
</reference>
<evidence type="ECO:0000256" key="1">
    <source>
        <dbReference type="ARBA" id="ARBA00022450"/>
    </source>
</evidence>
<dbReference type="InterPro" id="IPR009081">
    <property type="entry name" value="PP-bd_ACP"/>
</dbReference>
<feature type="domain" description="Carrier" evidence="4">
    <location>
        <begin position="32"/>
        <end position="106"/>
    </location>
</feature>
<keyword evidence="2" id="KW-0597">Phosphoprotein</keyword>
<dbReference type="Proteomes" id="UP000244989">
    <property type="component" value="Unassembled WGS sequence"/>
</dbReference>
<dbReference type="Pfam" id="PF00550">
    <property type="entry name" value="PP-binding"/>
    <property type="match status" value="1"/>
</dbReference>
<evidence type="ECO:0000313" key="6">
    <source>
        <dbReference type="Proteomes" id="UP000244989"/>
    </source>
</evidence>
<protein>
    <submittedName>
        <fullName evidence="5">Acyl carrier protein</fullName>
    </submittedName>
</protein>
<evidence type="ECO:0000256" key="2">
    <source>
        <dbReference type="ARBA" id="ARBA00022553"/>
    </source>
</evidence>
<gene>
    <name evidence="5" type="ORF">DF222_04980</name>
</gene>
<dbReference type="InterPro" id="IPR020806">
    <property type="entry name" value="PKS_PP-bd"/>
</dbReference>
<dbReference type="AlphaFoldDB" id="A0A2U1T7F2"/>
<organism evidence="5 6">
    <name type="scientific">Corynebacterium yudongzhengii</name>
    <dbReference type="NCBI Taxonomy" id="2080740"/>
    <lineage>
        <taxon>Bacteria</taxon>
        <taxon>Bacillati</taxon>
        <taxon>Actinomycetota</taxon>
        <taxon>Actinomycetes</taxon>
        <taxon>Mycobacteriales</taxon>
        <taxon>Corynebacteriaceae</taxon>
        <taxon>Corynebacterium</taxon>
    </lineage>
</organism>
<evidence type="ECO:0000256" key="3">
    <source>
        <dbReference type="SAM" id="MobiDB-lite"/>
    </source>
</evidence>